<name>A0AAD4LJH5_9AGAM</name>
<evidence type="ECO:0000313" key="3">
    <source>
        <dbReference type="Proteomes" id="UP001201163"/>
    </source>
</evidence>
<dbReference type="AlphaFoldDB" id="A0AAD4LJH5"/>
<organism evidence="2 3">
    <name type="scientific">Lactarius akahatsu</name>
    <dbReference type="NCBI Taxonomy" id="416441"/>
    <lineage>
        <taxon>Eukaryota</taxon>
        <taxon>Fungi</taxon>
        <taxon>Dikarya</taxon>
        <taxon>Basidiomycota</taxon>
        <taxon>Agaricomycotina</taxon>
        <taxon>Agaricomycetes</taxon>
        <taxon>Russulales</taxon>
        <taxon>Russulaceae</taxon>
        <taxon>Lactarius</taxon>
    </lineage>
</organism>
<feature type="domain" description="AB hydrolase-1" evidence="1">
    <location>
        <begin position="30"/>
        <end position="340"/>
    </location>
</feature>
<reference evidence="2" key="1">
    <citation type="submission" date="2022-01" db="EMBL/GenBank/DDBJ databases">
        <title>Comparative genomics reveals a dynamic genome evolution in the ectomycorrhizal milk-cap (Lactarius) mushrooms.</title>
        <authorList>
            <consortium name="DOE Joint Genome Institute"/>
            <person name="Lebreton A."/>
            <person name="Tang N."/>
            <person name="Kuo A."/>
            <person name="LaButti K."/>
            <person name="Drula E."/>
            <person name="Barry K."/>
            <person name="Clum A."/>
            <person name="Lipzen A."/>
            <person name="Mousain D."/>
            <person name="Ng V."/>
            <person name="Wang R."/>
            <person name="Wang X."/>
            <person name="Dai Y."/>
            <person name="Henrissat B."/>
            <person name="Grigoriev I.V."/>
            <person name="Guerin-Laguette A."/>
            <person name="Yu F."/>
            <person name="Martin F.M."/>
        </authorList>
    </citation>
    <scope>NUCLEOTIDE SEQUENCE</scope>
    <source>
        <strain evidence="2">QP</strain>
    </source>
</reference>
<gene>
    <name evidence="2" type="ORF">EDB92DRAFT_1867967</name>
</gene>
<evidence type="ECO:0000313" key="2">
    <source>
        <dbReference type="EMBL" id="KAH8989579.1"/>
    </source>
</evidence>
<comment type="caution">
    <text evidence="2">The sequence shown here is derived from an EMBL/GenBank/DDBJ whole genome shotgun (WGS) entry which is preliminary data.</text>
</comment>
<dbReference type="InterPro" id="IPR029058">
    <property type="entry name" value="AB_hydrolase_fold"/>
</dbReference>
<dbReference type="InterPro" id="IPR000073">
    <property type="entry name" value="AB_hydrolase_1"/>
</dbReference>
<sequence>MQSTQWKRLGFFAFLDTGPPPIHQNDYVTLVMVHGRGGTADFFVRFLPLAGRLGARVIAINRRDYPGSATFSEEDRALLLSTTHDTPAASEHADHYMKARAGEFYDFLTQLVKSEELPINSIVLAGWSLGTAFVNSFLAHAPSFDSESWRLSQYIRRVIAYDPPSLAMGYPFPDGYYFPLNDPSISPEKAMKIFPLWVTGYYAHGDTLETLSLRDALDEPSPTITRMSHEDLASTFHEPPILLDGSDTVIQKSGVDRGVFSRLREAALFAPQNAEIAWPNVEFRYVWCDRSVWLMPWGIWSFGAEIEQARKDGKRIRKHSIVRMRGANHCAHWDEPERTLRLLLSDAPSDFDIRDVAKL</sequence>
<proteinExistence type="predicted"/>
<dbReference type="Gene3D" id="3.40.50.1820">
    <property type="entry name" value="alpha/beta hydrolase"/>
    <property type="match status" value="1"/>
</dbReference>
<dbReference type="Pfam" id="PF12697">
    <property type="entry name" value="Abhydrolase_6"/>
    <property type="match status" value="1"/>
</dbReference>
<keyword evidence="3" id="KW-1185">Reference proteome</keyword>
<dbReference type="SUPFAM" id="SSF53474">
    <property type="entry name" value="alpha/beta-Hydrolases"/>
    <property type="match status" value="1"/>
</dbReference>
<evidence type="ECO:0000259" key="1">
    <source>
        <dbReference type="Pfam" id="PF12697"/>
    </source>
</evidence>
<dbReference type="Proteomes" id="UP001201163">
    <property type="component" value="Unassembled WGS sequence"/>
</dbReference>
<accession>A0AAD4LJH5</accession>
<protein>
    <submittedName>
        <fullName evidence="2">Alpha/beta-hydrolase</fullName>
    </submittedName>
</protein>
<dbReference type="EMBL" id="JAKELL010000036">
    <property type="protein sequence ID" value="KAH8989579.1"/>
    <property type="molecule type" value="Genomic_DNA"/>
</dbReference>